<sequence>MGHTTKTEAKKAMSDKHTIPPSPPDPHCDCDVCRGIRLHTIIKPPGSGLVPDGHQPTGERLDSSKPPQGGSGVPEKMNPFVSEKPNLPSTSIDVEHAIHGLWEALQAVNLRVQTLERKERQRGVDHE</sequence>
<dbReference type="AlphaFoldDB" id="A0A0F9PV78"/>
<organism evidence="2">
    <name type="scientific">marine sediment metagenome</name>
    <dbReference type="NCBI Taxonomy" id="412755"/>
    <lineage>
        <taxon>unclassified sequences</taxon>
        <taxon>metagenomes</taxon>
        <taxon>ecological metagenomes</taxon>
    </lineage>
</organism>
<proteinExistence type="predicted"/>
<dbReference type="EMBL" id="LAZR01004859">
    <property type="protein sequence ID" value="KKN04971.1"/>
    <property type="molecule type" value="Genomic_DNA"/>
</dbReference>
<reference evidence="2" key="1">
    <citation type="journal article" date="2015" name="Nature">
        <title>Complex archaea that bridge the gap between prokaryotes and eukaryotes.</title>
        <authorList>
            <person name="Spang A."/>
            <person name="Saw J.H."/>
            <person name="Jorgensen S.L."/>
            <person name="Zaremba-Niedzwiedzka K."/>
            <person name="Martijn J."/>
            <person name="Lind A.E."/>
            <person name="van Eijk R."/>
            <person name="Schleper C."/>
            <person name="Guy L."/>
            <person name="Ettema T.J."/>
        </authorList>
    </citation>
    <scope>NUCLEOTIDE SEQUENCE</scope>
</reference>
<feature type="region of interest" description="Disordered" evidence="1">
    <location>
        <begin position="43"/>
        <end position="88"/>
    </location>
</feature>
<evidence type="ECO:0000313" key="2">
    <source>
        <dbReference type="EMBL" id="KKN04971.1"/>
    </source>
</evidence>
<evidence type="ECO:0000256" key="1">
    <source>
        <dbReference type="SAM" id="MobiDB-lite"/>
    </source>
</evidence>
<protein>
    <submittedName>
        <fullName evidence="2">Uncharacterized protein</fullName>
    </submittedName>
</protein>
<accession>A0A0F9PV78</accession>
<name>A0A0F9PV78_9ZZZZ</name>
<feature type="compositionally biased region" description="Basic and acidic residues" evidence="1">
    <location>
        <begin position="1"/>
        <end position="18"/>
    </location>
</feature>
<gene>
    <name evidence="2" type="ORF">LCGC14_1092050</name>
</gene>
<feature type="region of interest" description="Disordered" evidence="1">
    <location>
        <begin position="1"/>
        <end position="27"/>
    </location>
</feature>
<comment type="caution">
    <text evidence="2">The sequence shown here is derived from an EMBL/GenBank/DDBJ whole genome shotgun (WGS) entry which is preliminary data.</text>
</comment>